<evidence type="ECO:0000313" key="3">
    <source>
        <dbReference type="Proteomes" id="UP000182961"/>
    </source>
</evidence>
<name>A0A1I4RLJ4_9FLAO</name>
<evidence type="ECO:0000313" key="2">
    <source>
        <dbReference type="EMBL" id="SFM53108.1"/>
    </source>
</evidence>
<dbReference type="EMBL" id="FOUT01000001">
    <property type="protein sequence ID" value="SFM53108.1"/>
    <property type="molecule type" value="Genomic_DNA"/>
</dbReference>
<sequence length="314" mass="36347">MRQLKLLFLLLFVMPFLGFAQTFDRQQVGIELDNDLYASLKNDRYYTNGITLFYAYLNQKQSSTLLKKTTEFRLGQYIYTPRTRLANAIKDNDRPFAGYLFGEVNQTFFMANHTVYQGAVQIGYVGPNSYAEEMQNGLHDAFSLRHVQGWQNQIKNTFALQTQFRFSQKLFPNATATHFDVHFQGQATLGTVQTGLNSGFFARIGLKNLQPIAHSNFYSGGVLGITNTEELYFFIHPSLQYQAYDATVQGGFFGTQSPVELDLIRWRWHTAVGIKYRYNHFNCQYTFFYRSKEVNHPVNIPYYYGAIGLTYSFR</sequence>
<feature type="signal peptide" evidence="1">
    <location>
        <begin position="1"/>
        <end position="20"/>
    </location>
</feature>
<evidence type="ECO:0000256" key="1">
    <source>
        <dbReference type="SAM" id="SignalP"/>
    </source>
</evidence>
<dbReference type="Gene3D" id="2.40.128.140">
    <property type="entry name" value="Outer membrane protein"/>
    <property type="match status" value="1"/>
</dbReference>
<feature type="chain" id="PRO_5010198609" description="Lipid A deacylase LpxR family protein" evidence="1">
    <location>
        <begin position="21"/>
        <end position="314"/>
    </location>
</feature>
<dbReference type="InterPro" id="IPR018707">
    <property type="entry name" value="LpxR"/>
</dbReference>
<protein>
    <recommendedName>
        <fullName evidence="4">Lipid A deacylase LpxR family protein</fullName>
    </recommendedName>
</protein>
<keyword evidence="3" id="KW-1185">Reference proteome</keyword>
<accession>A0A1I4RLJ4</accession>
<gene>
    <name evidence="2" type="ORF">SAMN05444143_101417</name>
</gene>
<dbReference type="InterPro" id="IPR037107">
    <property type="entry name" value="Put_OMP_sf"/>
</dbReference>
<evidence type="ECO:0008006" key="4">
    <source>
        <dbReference type="Google" id="ProtNLM"/>
    </source>
</evidence>
<dbReference type="eggNOG" id="COG3528">
    <property type="taxonomic scope" value="Bacteria"/>
</dbReference>
<dbReference type="Pfam" id="PF09982">
    <property type="entry name" value="LpxR"/>
    <property type="match status" value="1"/>
</dbReference>
<proteinExistence type="predicted"/>
<dbReference type="AlphaFoldDB" id="A0A1I4RLJ4"/>
<dbReference type="Proteomes" id="UP000182961">
    <property type="component" value="Unassembled WGS sequence"/>
</dbReference>
<organism evidence="2 3">
    <name type="scientific">Flavobacterium succinicans</name>
    <dbReference type="NCBI Taxonomy" id="29536"/>
    <lineage>
        <taxon>Bacteria</taxon>
        <taxon>Pseudomonadati</taxon>
        <taxon>Bacteroidota</taxon>
        <taxon>Flavobacteriia</taxon>
        <taxon>Flavobacteriales</taxon>
        <taxon>Flavobacteriaceae</taxon>
        <taxon>Flavobacterium</taxon>
    </lineage>
</organism>
<dbReference type="RefSeq" id="WP_024980306.1">
    <property type="nucleotide sequence ID" value="NZ_CBCRUM010000009.1"/>
</dbReference>
<reference evidence="3" key="1">
    <citation type="submission" date="2016-10" db="EMBL/GenBank/DDBJ databases">
        <authorList>
            <person name="Varghese N."/>
            <person name="Submissions S."/>
        </authorList>
    </citation>
    <scope>NUCLEOTIDE SEQUENCE [LARGE SCALE GENOMIC DNA]</scope>
    <source>
        <strain evidence="3">DSM 4002</strain>
    </source>
</reference>
<keyword evidence="1" id="KW-0732">Signal</keyword>